<evidence type="ECO:0000313" key="2">
    <source>
        <dbReference type="Proteomes" id="UP000199643"/>
    </source>
</evidence>
<dbReference type="STRING" id="405671.SAMN05421827_102254"/>
<reference evidence="2" key="1">
    <citation type="submission" date="2016-10" db="EMBL/GenBank/DDBJ databases">
        <authorList>
            <person name="Varghese N."/>
            <person name="Submissions S."/>
        </authorList>
    </citation>
    <scope>NUCLEOTIDE SEQUENCE [LARGE SCALE GENOMIC DNA]</scope>
    <source>
        <strain evidence="2">DSM 17933</strain>
    </source>
</reference>
<dbReference type="Proteomes" id="UP000199643">
    <property type="component" value="Unassembled WGS sequence"/>
</dbReference>
<dbReference type="EMBL" id="FNCH01000002">
    <property type="protein sequence ID" value="SDF96056.1"/>
    <property type="molecule type" value="Genomic_DNA"/>
</dbReference>
<organism evidence="1 2">
    <name type="scientific">Pedobacter terrae</name>
    <dbReference type="NCBI Taxonomy" id="405671"/>
    <lineage>
        <taxon>Bacteria</taxon>
        <taxon>Pseudomonadati</taxon>
        <taxon>Bacteroidota</taxon>
        <taxon>Sphingobacteriia</taxon>
        <taxon>Sphingobacteriales</taxon>
        <taxon>Sphingobacteriaceae</taxon>
        <taxon>Pedobacter</taxon>
    </lineage>
</organism>
<gene>
    <name evidence="1" type="ORF">SAMN05421827_102254</name>
</gene>
<protein>
    <submittedName>
        <fullName evidence="1">Uncharacterized protein</fullName>
    </submittedName>
</protein>
<sequence length="127" mass="14637">MAKSQIKIPRAEHELTISINLPEDFIIMCEFLNITPKQALITYLRHVKFYNYIINEKEGVNSEATAIFKKFKETQLKTEGLKVAKHHKLHLAPIKKIISLGMAGEGSNSQKYAEIIEKWHTNIFKTL</sequence>
<dbReference type="OrthoDB" id="771113at2"/>
<keyword evidence="2" id="KW-1185">Reference proteome</keyword>
<proteinExistence type="predicted"/>
<dbReference type="AlphaFoldDB" id="A0A1G7QC04"/>
<evidence type="ECO:0000313" key="1">
    <source>
        <dbReference type="EMBL" id="SDF96056.1"/>
    </source>
</evidence>
<name>A0A1G7QC04_9SPHI</name>
<accession>A0A1G7QC04</accession>
<dbReference type="RefSeq" id="WP_090497193.1">
    <property type="nucleotide sequence ID" value="NZ_FNCH01000002.1"/>
</dbReference>